<sequence length="300" mass="33970">MSSTDIASILENSRELDRLRKDQEEVLVEINKLHKKLQASKILDFFPFTFKFHDLAPEVVEKPGDSSLSKLKTLYIQARDLSEKEVTVSNLLLSQLDALLPSGPPGQQRRKMDGNDQKRKRMKSDSDISRLSPSMRSHIEACVNLKDEQVAARVTSDAEKDEWFVVKVINFDEKTKEFEVLDEEPGDDEEGGGQRKYKLPASCIIPFPKRNDPSSTQEFPAGRQVLAVYPGTTALYKATVISTPRKVMVPVISIISTRQICSGFYFTYLLEFDDDEEDGALPQRTVPFHKVVPLPEGHRQ</sequence>
<keyword evidence="8" id="KW-1185">Reference proteome</keyword>
<keyword evidence="2" id="KW-0805">Transcription regulation</keyword>
<gene>
    <name evidence="7" type="ORF">V6N11_078120</name>
</gene>
<evidence type="ECO:0000256" key="3">
    <source>
        <dbReference type="ARBA" id="ARBA00023163"/>
    </source>
</evidence>
<name>A0ABR2TF30_9ROSI</name>
<dbReference type="PANTHER" id="PTHR21539:SF0">
    <property type="entry name" value="SAGA-ASSOCIATED FACTOR 29"/>
    <property type="match status" value="1"/>
</dbReference>
<keyword evidence="4" id="KW-0539">Nucleus</keyword>
<evidence type="ECO:0000256" key="5">
    <source>
        <dbReference type="SAM" id="MobiDB-lite"/>
    </source>
</evidence>
<dbReference type="PROSITE" id="PS51518">
    <property type="entry name" value="SGF29_C"/>
    <property type="match status" value="1"/>
</dbReference>
<feature type="compositionally biased region" description="Basic and acidic residues" evidence="5">
    <location>
        <begin position="110"/>
        <end position="128"/>
    </location>
</feature>
<keyword evidence="3" id="KW-0804">Transcription</keyword>
<dbReference type="CDD" id="cd20394">
    <property type="entry name" value="Tudor_SGF29_rpt2"/>
    <property type="match status" value="1"/>
</dbReference>
<feature type="domain" description="SGF29 C-terminal" evidence="6">
    <location>
        <begin position="140"/>
        <end position="300"/>
    </location>
</feature>
<dbReference type="CDD" id="cd20393">
    <property type="entry name" value="Tudor_SGF29_rpt1"/>
    <property type="match status" value="1"/>
</dbReference>
<evidence type="ECO:0000313" key="7">
    <source>
        <dbReference type="EMBL" id="KAK9036103.1"/>
    </source>
</evidence>
<evidence type="ECO:0000256" key="4">
    <source>
        <dbReference type="ARBA" id="ARBA00023242"/>
    </source>
</evidence>
<dbReference type="InterPro" id="IPR010750">
    <property type="entry name" value="SGF29_tudor-like_dom"/>
</dbReference>
<accession>A0ABR2TF30</accession>
<dbReference type="EMBL" id="JBBPBN010000006">
    <property type="protein sequence ID" value="KAK9036103.1"/>
    <property type="molecule type" value="Genomic_DNA"/>
</dbReference>
<dbReference type="Pfam" id="PF07039">
    <property type="entry name" value="SGF29_Tudor"/>
    <property type="match status" value="1"/>
</dbReference>
<dbReference type="Proteomes" id="UP001396334">
    <property type="component" value="Unassembled WGS sequence"/>
</dbReference>
<comment type="caution">
    <text evidence="7">The sequence shown here is derived from an EMBL/GenBank/DDBJ whole genome shotgun (WGS) entry which is preliminary data.</text>
</comment>
<dbReference type="InterPro" id="IPR037802">
    <property type="entry name" value="SGF29"/>
</dbReference>
<evidence type="ECO:0000259" key="6">
    <source>
        <dbReference type="PROSITE" id="PS51518"/>
    </source>
</evidence>
<dbReference type="InterPro" id="IPR047288">
    <property type="entry name" value="Tudor_SGF29_rpt1"/>
</dbReference>
<dbReference type="PANTHER" id="PTHR21539">
    <property type="entry name" value="SAGA-ASSOCIATED FACTOR 29"/>
    <property type="match status" value="1"/>
</dbReference>
<evidence type="ECO:0000313" key="8">
    <source>
        <dbReference type="Proteomes" id="UP001396334"/>
    </source>
</evidence>
<organism evidence="7 8">
    <name type="scientific">Hibiscus sabdariffa</name>
    <name type="common">roselle</name>
    <dbReference type="NCBI Taxonomy" id="183260"/>
    <lineage>
        <taxon>Eukaryota</taxon>
        <taxon>Viridiplantae</taxon>
        <taxon>Streptophyta</taxon>
        <taxon>Embryophyta</taxon>
        <taxon>Tracheophyta</taxon>
        <taxon>Spermatophyta</taxon>
        <taxon>Magnoliopsida</taxon>
        <taxon>eudicotyledons</taxon>
        <taxon>Gunneridae</taxon>
        <taxon>Pentapetalae</taxon>
        <taxon>rosids</taxon>
        <taxon>malvids</taxon>
        <taxon>Malvales</taxon>
        <taxon>Malvaceae</taxon>
        <taxon>Malvoideae</taxon>
        <taxon>Hibiscus</taxon>
    </lineage>
</organism>
<dbReference type="InterPro" id="IPR047287">
    <property type="entry name" value="Tudor_SGF29_rpt2"/>
</dbReference>
<evidence type="ECO:0000256" key="1">
    <source>
        <dbReference type="ARBA" id="ARBA00004123"/>
    </source>
</evidence>
<reference evidence="7 8" key="1">
    <citation type="journal article" date="2024" name="G3 (Bethesda)">
        <title>Genome assembly of Hibiscus sabdariffa L. provides insights into metabolisms of medicinal natural products.</title>
        <authorList>
            <person name="Kim T."/>
        </authorList>
    </citation>
    <scope>NUCLEOTIDE SEQUENCE [LARGE SCALE GENOMIC DNA]</scope>
    <source>
        <strain evidence="7">TK-2024</strain>
        <tissue evidence="7">Old leaves</tissue>
    </source>
</reference>
<feature type="region of interest" description="Disordered" evidence="5">
    <location>
        <begin position="99"/>
        <end position="132"/>
    </location>
</feature>
<dbReference type="Gene3D" id="2.30.30.140">
    <property type="match status" value="2"/>
</dbReference>
<comment type="subcellular location">
    <subcellularLocation>
        <location evidence="1">Nucleus</location>
    </subcellularLocation>
</comment>
<proteinExistence type="predicted"/>
<protein>
    <recommendedName>
        <fullName evidence="6">SGF29 C-terminal domain-containing protein</fullName>
    </recommendedName>
</protein>
<evidence type="ECO:0000256" key="2">
    <source>
        <dbReference type="ARBA" id="ARBA00023015"/>
    </source>
</evidence>